<dbReference type="Proteomes" id="UP000028530">
    <property type="component" value="Chromosome"/>
</dbReference>
<proteinExistence type="predicted"/>
<sequence length="71" mass="8202">MMQADLDELMIVSCLFPGMQWAASETRPVLIGRDGNILRLYWMPLLLWMDECCAAFFIEQLNRKGVHQLNG</sequence>
<name>A0ABN4IRZ3_ECTME</name>
<gene>
    <name evidence="1" type="ORF">DW68_007490</name>
</gene>
<keyword evidence="2" id="KW-1185">Reference proteome</keyword>
<dbReference type="EMBL" id="CP013124">
    <property type="protein sequence ID" value="ALN18474.1"/>
    <property type="molecule type" value="Genomic_DNA"/>
</dbReference>
<evidence type="ECO:0000313" key="2">
    <source>
        <dbReference type="Proteomes" id="UP000028530"/>
    </source>
</evidence>
<organism evidence="1 2">
    <name type="scientific">Ectopseudomonas mendocina S5.2</name>
    <dbReference type="NCBI Taxonomy" id="1225174"/>
    <lineage>
        <taxon>Bacteria</taxon>
        <taxon>Pseudomonadati</taxon>
        <taxon>Pseudomonadota</taxon>
        <taxon>Gammaproteobacteria</taxon>
        <taxon>Pseudomonadales</taxon>
        <taxon>Pseudomonadaceae</taxon>
        <taxon>Ectopseudomonas</taxon>
    </lineage>
</organism>
<protein>
    <submittedName>
        <fullName evidence="1">Uncharacterized protein</fullName>
    </submittedName>
</protein>
<evidence type="ECO:0000313" key="1">
    <source>
        <dbReference type="EMBL" id="ALN18474.1"/>
    </source>
</evidence>
<reference evidence="1 2" key="1">
    <citation type="submission" date="2015-11" db="EMBL/GenBank/DDBJ databases">
        <authorList>
            <person name="Chong T.M."/>
            <person name="Chan K.G."/>
            <person name="Dessaux Y."/>
        </authorList>
    </citation>
    <scope>NUCLEOTIDE SEQUENCE [LARGE SCALE GENOMIC DNA]</scope>
    <source>
        <strain evidence="1 2">S5.2</strain>
    </source>
</reference>
<accession>A0ABN4IRZ3</accession>